<evidence type="ECO:0000313" key="4">
    <source>
        <dbReference type="EMBL" id="KMO43938.1"/>
    </source>
</evidence>
<accession>A0A0J6TE41</accession>
<sequence>MVPVMFHPAYEAVLPEGHRFPMGKYGRLAAAIEARGLVPDGFVTPEPASPELIRLAHDARYVEQVVTATVPRAIERAIGLPVDEGVARRSLASAGGTLLAARLALQGGLAGSTAGGSHHGRRDGGRGFCVFNDVAVAALVLKREGTIRRALVIDLDVHQGDGTADCLRDEPDLFTFSMHAEKNYPTDKVPGDLDIGLPDGLADDDYLTALSLHVPRLLDAQRPDLVFYNAGVDPHRDDRLGRLALTDDGLRRRDTYVIGEARRRGIPLAAVIGGGYATDVEALAARHALVFEAMAERA</sequence>
<evidence type="ECO:0000313" key="5">
    <source>
        <dbReference type="Proteomes" id="UP000036449"/>
    </source>
</evidence>
<dbReference type="PATRIC" id="fig|1187852.3.peg.4470"/>
<dbReference type="Proteomes" id="UP000036449">
    <property type="component" value="Unassembled WGS sequence"/>
</dbReference>
<dbReference type="RefSeq" id="WP_048449953.1">
    <property type="nucleotide sequence ID" value="NZ_LABZ01000032.1"/>
</dbReference>
<dbReference type="Gene3D" id="3.40.800.20">
    <property type="entry name" value="Histone deacetylase domain"/>
    <property type="match status" value="1"/>
</dbReference>
<dbReference type="SUPFAM" id="SSF52768">
    <property type="entry name" value="Arginase/deacetylase"/>
    <property type="match status" value="1"/>
</dbReference>
<reference evidence="4 5" key="1">
    <citation type="submission" date="2015-03" db="EMBL/GenBank/DDBJ databases">
        <title>Genome sequencing of Methylobacterium tarhaniae DSM 25844.</title>
        <authorList>
            <person name="Chaudhry V."/>
            <person name="Patil P.B."/>
        </authorList>
    </citation>
    <scope>NUCLEOTIDE SEQUENCE [LARGE SCALE GENOMIC DNA]</scope>
    <source>
        <strain evidence="4 5">DSM 25844</strain>
    </source>
</reference>
<keyword evidence="2" id="KW-0378">Hydrolase</keyword>
<dbReference type="OrthoDB" id="9808367at2"/>
<dbReference type="InterPro" id="IPR044150">
    <property type="entry name" value="HDAC_classIV"/>
</dbReference>
<dbReference type="InterPro" id="IPR037138">
    <property type="entry name" value="His_deacetylse_dom_sf"/>
</dbReference>
<dbReference type="GO" id="GO:0004407">
    <property type="term" value="F:histone deacetylase activity"/>
    <property type="evidence" value="ECO:0007669"/>
    <property type="project" value="InterPro"/>
</dbReference>
<dbReference type="InterPro" id="IPR023696">
    <property type="entry name" value="Ureohydrolase_dom_sf"/>
</dbReference>
<comment type="similarity">
    <text evidence="1">Belongs to the histone deacetylase family.</text>
</comment>
<dbReference type="CDD" id="cd09993">
    <property type="entry name" value="HDAC_classIV"/>
    <property type="match status" value="1"/>
</dbReference>
<dbReference type="GO" id="GO:0016787">
    <property type="term" value="F:hydrolase activity"/>
    <property type="evidence" value="ECO:0007669"/>
    <property type="project" value="UniProtKB-KW"/>
</dbReference>
<dbReference type="PRINTS" id="PR01270">
    <property type="entry name" value="HDASUPER"/>
</dbReference>
<evidence type="ECO:0000256" key="2">
    <source>
        <dbReference type="ARBA" id="ARBA00022801"/>
    </source>
</evidence>
<keyword evidence="5" id="KW-1185">Reference proteome</keyword>
<feature type="domain" description="Histone deacetylase" evidence="3">
    <location>
        <begin position="19"/>
        <end position="286"/>
    </location>
</feature>
<dbReference type="InterPro" id="IPR000286">
    <property type="entry name" value="HDACs"/>
</dbReference>
<proteinExistence type="inferred from homology"/>
<dbReference type="GO" id="GO:0040029">
    <property type="term" value="P:epigenetic regulation of gene expression"/>
    <property type="evidence" value="ECO:0007669"/>
    <property type="project" value="TreeGrafter"/>
</dbReference>
<dbReference type="PANTHER" id="PTHR10625">
    <property type="entry name" value="HISTONE DEACETYLASE HDAC1-RELATED"/>
    <property type="match status" value="1"/>
</dbReference>
<dbReference type="AlphaFoldDB" id="A0A0J6TE41"/>
<organism evidence="4 5">
    <name type="scientific">Methylobacterium tarhaniae</name>
    <dbReference type="NCBI Taxonomy" id="1187852"/>
    <lineage>
        <taxon>Bacteria</taxon>
        <taxon>Pseudomonadati</taxon>
        <taxon>Pseudomonadota</taxon>
        <taxon>Alphaproteobacteria</taxon>
        <taxon>Hyphomicrobiales</taxon>
        <taxon>Methylobacteriaceae</taxon>
        <taxon>Methylobacterium</taxon>
    </lineage>
</organism>
<dbReference type="InterPro" id="IPR023801">
    <property type="entry name" value="His_deacetylse_dom"/>
</dbReference>
<dbReference type="EMBL" id="LABZ01000032">
    <property type="protein sequence ID" value="KMO43938.1"/>
    <property type="molecule type" value="Genomic_DNA"/>
</dbReference>
<protein>
    <submittedName>
        <fullName evidence="4">Histone deacetylase</fullName>
    </submittedName>
</protein>
<dbReference type="Pfam" id="PF00850">
    <property type="entry name" value="Hist_deacetyl"/>
    <property type="match status" value="1"/>
</dbReference>
<evidence type="ECO:0000259" key="3">
    <source>
        <dbReference type="Pfam" id="PF00850"/>
    </source>
</evidence>
<dbReference type="PANTHER" id="PTHR10625:SF19">
    <property type="entry name" value="HISTONE DEACETYLASE 12"/>
    <property type="match status" value="1"/>
</dbReference>
<comment type="caution">
    <text evidence="4">The sequence shown here is derived from an EMBL/GenBank/DDBJ whole genome shotgun (WGS) entry which is preliminary data.</text>
</comment>
<name>A0A0J6TE41_9HYPH</name>
<gene>
    <name evidence="4" type="ORF">VQ03_06025</name>
</gene>
<evidence type="ECO:0000256" key="1">
    <source>
        <dbReference type="ARBA" id="ARBA00005947"/>
    </source>
</evidence>